<dbReference type="PROSITE" id="PS50217">
    <property type="entry name" value="BZIP"/>
    <property type="match status" value="1"/>
</dbReference>
<evidence type="ECO:0000256" key="1">
    <source>
        <dbReference type="ARBA" id="ARBA00006079"/>
    </source>
</evidence>
<dbReference type="PANTHER" id="PTHR15284:SF4">
    <property type="entry name" value="E4 BINDING PROTEIN 4-2"/>
    <property type="match status" value="1"/>
</dbReference>
<name>A0A8C5Q6H6_9ANUR</name>
<dbReference type="Ensembl" id="ENSLLET00000034507.1">
    <property type="protein sequence ID" value="ENSLLEP00000033234.1"/>
    <property type="gene ID" value="ENSLLEG00000021057.1"/>
</dbReference>
<reference evidence="12" key="1">
    <citation type="submission" date="2025-08" db="UniProtKB">
        <authorList>
            <consortium name="Ensembl"/>
        </authorList>
    </citation>
    <scope>IDENTIFICATION</scope>
</reference>
<dbReference type="Pfam" id="PF07716">
    <property type="entry name" value="bZIP_2"/>
    <property type="match status" value="1"/>
</dbReference>
<comment type="similarity">
    <text evidence="1">Belongs to the bZIP family. NFIL3 subfamily.</text>
</comment>
<dbReference type="GeneTree" id="ENSGT00940000164623"/>
<sequence>MESPLDNFPQSSDELRARNRANSTQSGGGGGGRRKREFISDEKKDASYWEKRRKNNEAAKRSREKRRFHDIVLEGRVAALDEENSRLRSELLQLKLRYGLISASSFLESGQGLGSHRSLEADSLLGGGGNRSYSSSYLGLNSDSSEADSGGGAAMDDYSPRGSISDLSDQSPIDSPGPSTYGEGRALDSDLAHLCPTETSEGMSLAVPRGGVILYRVGGITLDPQEAHSQDVNLASMSNFNTPEGECAIPPLRSSIFVHTDNSQTPFQHLVKATEAGIRGVLMSPKSPHSAYQSEDSCGEEGGSGCCPPECQPHHQDASAGVKLPHKLRLKCRAHGQDVWGPERGQMFEGQNVLASLTLILIIQSSCLQLNQRGTCRSDKYNITFIMK</sequence>
<evidence type="ECO:0000256" key="2">
    <source>
        <dbReference type="ARBA" id="ARBA00018259"/>
    </source>
</evidence>
<feature type="region of interest" description="Disordered" evidence="10">
    <location>
        <begin position="1"/>
        <end position="39"/>
    </location>
</feature>
<evidence type="ECO:0000256" key="6">
    <source>
        <dbReference type="ARBA" id="ARBA00023163"/>
    </source>
</evidence>
<dbReference type="GO" id="GO:0003700">
    <property type="term" value="F:DNA-binding transcription factor activity"/>
    <property type="evidence" value="ECO:0007669"/>
    <property type="project" value="InterPro"/>
</dbReference>
<dbReference type="InterPro" id="IPR047106">
    <property type="entry name" value="NFIL3-like_bZIP"/>
</dbReference>
<dbReference type="OrthoDB" id="6151507at2759"/>
<dbReference type="InterPro" id="IPR046347">
    <property type="entry name" value="bZIP_sf"/>
</dbReference>
<proteinExistence type="inferred from homology"/>
<reference evidence="12" key="2">
    <citation type="submission" date="2025-09" db="UniProtKB">
        <authorList>
            <consortium name="Ensembl"/>
        </authorList>
    </citation>
    <scope>IDENTIFICATION</scope>
</reference>
<evidence type="ECO:0000256" key="7">
    <source>
        <dbReference type="ARBA" id="ARBA00023242"/>
    </source>
</evidence>
<dbReference type="AlphaFoldDB" id="A0A8C5Q6H6"/>
<keyword evidence="4" id="KW-0090">Biological rhythms</keyword>
<evidence type="ECO:0000256" key="4">
    <source>
        <dbReference type="ARBA" id="ARBA00023108"/>
    </source>
</evidence>
<dbReference type="PROSITE" id="PS00036">
    <property type="entry name" value="BZIP_BASIC"/>
    <property type="match status" value="1"/>
</dbReference>
<dbReference type="SMART" id="SM00338">
    <property type="entry name" value="BRLZ"/>
    <property type="match status" value="1"/>
</dbReference>
<dbReference type="FunFam" id="1.20.5.170:FF:000025">
    <property type="entry name" value="nuclear factor interleukin-3-regulated protein-like"/>
    <property type="match status" value="1"/>
</dbReference>
<evidence type="ECO:0000256" key="8">
    <source>
        <dbReference type="ARBA" id="ARBA00053991"/>
    </source>
</evidence>
<organism evidence="12 13">
    <name type="scientific">Leptobrachium leishanense</name>
    <name type="common">Leishan spiny toad</name>
    <dbReference type="NCBI Taxonomy" id="445787"/>
    <lineage>
        <taxon>Eukaryota</taxon>
        <taxon>Metazoa</taxon>
        <taxon>Chordata</taxon>
        <taxon>Craniata</taxon>
        <taxon>Vertebrata</taxon>
        <taxon>Euteleostomi</taxon>
        <taxon>Amphibia</taxon>
        <taxon>Batrachia</taxon>
        <taxon>Anura</taxon>
        <taxon>Pelobatoidea</taxon>
        <taxon>Megophryidae</taxon>
        <taxon>Leptobrachium</taxon>
    </lineage>
</organism>
<comment type="function">
    <text evidence="8">May act as a transcriptional regulator of a number of proteins of the circadian clock.</text>
</comment>
<dbReference type="GO" id="GO:0005634">
    <property type="term" value="C:nucleus"/>
    <property type="evidence" value="ECO:0007669"/>
    <property type="project" value="TreeGrafter"/>
</dbReference>
<dbReference type="PANTHER" id="PTHR15284">
    <property type="entry name" value="NUCLEAR FACTOR INTERLEUKIN-3-REGULATED PROTEIN"/>
    <property type="match status" value="1"/>
</dbReference>
<dbReference type="InterPro" id="IPR047229">
    <property type="entry name" value="NFIL3-like"/>
</dbReference>
<evidence type="ECO:0000256" key="5">
    <source>
        <dbReference type="ARBA" id="ARBA00023125"/>
    </source>
</evidence>
<keyword evidence="13" id="KW-1185">Reference proteome</keyword>
<keyword evidence="3" id="KW-0805">Transcription regulation</keyword>
<dbReference type="SUPFAM" id="SSF57959">
    <property type="entry name" value="Leucine zipper domain"/>
    <property type="match status" value="1"/>
</dbReference>
<evidence type="ECO:0000256" key="9">
    <source>
        <dbReference type="ARBA" id="ARBA00061957"/>
    </source>
</evidence>
<evidence type="ECO:0000259" key="11">
    <source>
        <dbReference type="PROSITE" id="PS50217"/>
    </source>
</evidence>
<dbReference type="GO" id="GO:0007623">
    <property type="term" value="P:circadian rhythm"/>
    <property type="evidence" value="ECO:0007669"/>
    <property type="project" value="TreeGrafter"/>
</dbReference>
<dbReference type="Proteomes" id="UP000694569">
    <property type="component" value="Unplaced"/>
</dbReference>
<comment type="subunit">
    <text evidence="9">Homodimer. Binds DNA as a dimer.</text>
</comment>
<dbReference type="CDD" id="cd14694">
    <property type="entry name" value="bZIP_NFIL3"/>
    <property type="match status" value="1"/>
</dbReference>
<protein>
    <recommendedName>
        <fullName evidence="2">Nuclear factor interleukin-3-regulated protein</fullName>
    </recommendedName>
</protein>
<dbReference type="Gene3D" id="1.20.5.170">
    <property type="match status" value="1"/>
</dbReference>
<dbReference type="InterPro" id="IPR004827">
    <property type="entry name" value="bZIP"/>
</dbReference>
<keyword evidence="6" id="KW-0804">Transcription</keyword>
<accession>A0A8C5Q6H6</accession>
<keyword evidence="5" id="KW-0238">DNA-binding</keyword>
<feature type="region of interest" description="Disordered" evidence="10">
    <location>
        <begin position="142"/>
        <end position="186"/>
    </location>
</feature>
<evidence type="ECO:0000256" key="10">
    <source>
        <dbReference type="SAM" id="MobiDB-lite"/>
    </source>
</evidence>
<feature type="domain" description="BZIP" evidence="11">
    <location>
        <begin position="45"/>
        <end position="95"/>
    </location>
</feature>
<evidence type="ECO:0000256" key="3">
    <source>
        <dbReference type="ARBA" id="ARBA00023015"/>
    </source>
</evidence>
<dbReference type="GO" id="GO:0003677">
    <property type="term" value="F:DNA binding"/>
    <property type="evidence" value="ECO:0007669"/>
    <property type="project" value="UniProtKB-KW"/>
</dbReference>
<evidence type="ECO:0000313" key="13">
    <source>
        <dbReference type="Proteomes" id="UP000694569"/>
    </source>
</evidence>
<keyword evidence="7" id="KW-0539">Nucleus</keyword>
<evidence type="ECO:0000313" key="12">
    <source>
        <dbReference type="Ensembl" id="ENSLLEP00000033234.1"/>
    </source>
</evidence>